<comment type="caution">
    <text evidence="2">The sequence shown here is derived from an EMBL/GenBank/DDBJ whole genome shotgun (WGS) entry which is preliminary data.</text>
</comment>
<feature type="domain" description="Ig-like" evidence="1">
    <location>
        <begin position="28"/>
        <end position="67"/>
    </location>
</feature>
<name>A0A6G0ZBX9_APHCR</name>
<dbReference type="Proteomes" id="UP000478052">
    <property type="component" value="Unassembled WGS sequence"/>
</dbReference>
<keyword evidence="3" id="KW-1185">Reference proteome</keyword>
<dbReference type="SUPFAM" id="SSF48726">
    <property type="entry name" value="Immunoglobulin"/>
    <property type="match status" value="1"/>
</dbReference>
<reference evidence="2 3" key="1">
    <citation type="submission" date="2019-08" db="EMBL/GenBank/DDBJ databases">
        <title>Whole genome of Aphis craccivora.</title>
        <authorList>
            <person name="Voronova N.V."/>
            <person name="Shulinski R.S."/>
            <person name="Bandarenka Y.V."/>
            <person name="Zhorov D.G."/>
            <person name="Warner D."/>
        </authorList>
    </citation>
    <scope>NUCLEOTIDE SEQUENCE [LARGE SCALE GENOMIC DNA]</scope>
    <source>
        <strain evidence="2">180601</strain>
        <tissue evidence="2">Whole Body</tissue>
    </source>
</reference>
<proteinExistence type="predicted"/>
<dbReference type="AlphaFoldDB" id="A0A6G0ZBX9"/>
<dbReference type="OrthoDB" id="10012075at2759"/>
<protein>
    <recommendedName>
        <fullName evidence="1">Ig-like domain-containing protein</fullName>
    </recommendedName>
</protein>
<dbReference type="EMBL" id="VUJU01000825">
    <property type="protein sequence ID" value="KAF0768160.1"/>
    <property type="molecule type" value="Genomic_DNA"/>
</dbReference>
<organism evidence="2 3">
    <name type="scientific">Aphis craccivora</name>
    <name type="common">Cowpea aphid</name>
    <dbReference type="NCBI Taxonomy" id="307492"/>
    <lineage>
        <taxon>Eukaryota</taxon>
        <taxon>Metazoa</taxon>
        <taxon>Ecdysozoa</taxon>
        <taxon>Arthropoda</taxon>
        <taxon>Hexapoda</taxon>
        <taxon>Insecta</taxon>
        <taxon>Pterygota</taxon>
        <taxon>Neoptera</taxon>
        <taxon>Paraneoptera</taxon>
        <taxon>Hemiptera</taxon>
        <taxon>Sternorrhyncha</taxon>
        <taxon>Aphidomorpha</taxon>
        <taxon>Aphidoidea</taxon>
        <taxon>Aphididae</taxon>
        <taxon>Aphidini</taxon>
        <taxon>Aphis</taxon>
        <taxon>Aphis</taxon>
    </lineage>
</organism>
<evidence type="ECO:0000259" key="1">
    <source>
        <dbReference type="PROSITE" id="PS50835"/>
    </source>
</evidence>
<dbReference type="InterPro" id="IPR036179">
    <property type="entry name" value="Ig-like_dom_sf"/>
</dbReference>
<accession>A0A6G0ZBX9</accession>
<evidence type="ECO:0000313" key="3">
    <source>
        <dbReference type="Proteomes" id="UP000478052"/>
    </source>
</evidence>
<dbReference type="InterPro" id="IPR007110">
    <property type="entry name" value="Ig-like_dom"/>
</dbReference>
<sequence length="67" mass="7788">MNLILVLFQYFKVEYNKLILYFYFTVHPVISSPSQLVGAPKGTEVKLECNVEAFPKSINYWVRESGK</sequence>
<evidence type="ECO:0000313" key="2">
    <source>
        <dbReference type="EMBL" id="KAF0768160.1"/>
    </source>
</evidence>
<gene>
    <name evidence="2" type="ORF">FWK35_00011428</name>
</gene>
<dbReference type="PROSITE" id="PS50835">
    <property type="entry name" value="IG_LIKE"/>
    <property type="match status" value="1"/>
</dbReference>